<protein>
    <submittedName>
        <fullName evidence="2">Uncharacterized protein</fullName>
    </submittedName>
</protein>
<proteinExistence type="predicted"/>
<feature type="compositionally biased region" description="Basic and acidic residues" evidence="1">
    <location>
        <begin position="1"/>
        <end position="11"/>
    </location>
</feature>
<keyword evidence="3" id="KW-1185">Reference proteome</keyword>
<evidence type="ECO:0000313" key="3">
    <source>
        <dbReference type="Proteomes" id="UP000070700"/>
    </source>
</evidence>
<evidence type="ECO:0000256" key="1">
    <source>
        <dbReference type="SAM" id="MobiDB-lite"/>
    </source>
</evidence>
<dbReference type="KEGG" id="psco:LY89DRAFT_488965"/>
<evidence type="ECO:0000313" key="2">
    <source>
        <dbReference type="EMBL" id="KUJ19357.1"/>
    </source>
</evidence>
<dbReference type="RefSeq" id="XP_018073712.1">
    <property type="nucleotide sequence ID" value="XM_018207878.1"/>
</dbReference>
<dbReference type="EMBL" id="KQ947411">
    <property type="protein sequence ID" value="KUJ19357.1"/>
    <property type="molecule type" value="Genomic_DNA"/>
</dbReference>
<reference evidence="2 3" key="1">
    <citation type="submission" date="2015-10" db="EMBL/GenBank/DDBJ databases">
        <title>Full genome of DAOMC 229536 Phialocephala scopiformis, a fungal endophyte of spruce producing the potent anti-insectan compound rugulosin.</title>
        <authorList>
            <consortium name="DOE Joint Genome Institute"/>
            <person name="Walker A.K."/>
            <person name="Frasz S.L."/>
            <person name="Seifert K.A."/>
            <person name="Miller J.D."/>
            <person name="Mondo S.J."/>
            <person name="Labutti K."/>
            <person name="Lipzen A."/>
            <person name="Dockter R."/>
            <person name="Kennedy M."/>
            <person name="Grigoriev I.V."/>
            <person name="Spatafora J.W."/>
        </authorList>
    </citation>
    <scope>NUCLEOTIDE SEQUENCE [LARGE SCALE GENOMIC DNA]</scope>
    <source>
        <strain evidence="2 3">CBS 120377</strain>
    </source>
</reference>
<name>A0A194XHV8_MOLSC</name>
<dbReference type="InParanoid" id="A0A194XHV8"/>
<sequence length="152" mass="17657">MMAPALEERKGQQGKKKHPLREHRHRLQPSFIPPYNINLQPCLNLSIRFLVLFPCAYLHGIYCRITGVWDDSGPPTWVPFARFTPSGILHASSWLTCIIPFLPRTRLLVTEGFKPTWVSAMMDNGRWRWQCTTHEAGRLTYHALEDRDREGC</sequence>
<dbReference type="GeneID" id="28817604"/>
<dbReference type="Proteomes" id="UP000070700">
    <property type="component" value="Unassembled WGS sequence"/>
</dbReference>
<gene>
    <name evidence="2" type="ORF">LY89DRAFT_488965</name>
</gene>
<accession>A0A194XHV8</accession>
<feature type="region of interest" description="Disordered" evidence="1">
    <location>
        <begin position="1"/>
        <end position="22"/>
    </location>
</feature>
<dbReference type="AlphaFoldDB" id="A0A194XHV8"/>
<feature type="compositionally biased region" description="Basic residues" evidence="1">
    <location>
        <begin position="12"/>
        <end position="22"/>
    </location>
</feature>
<organism evidence="2 3">
    <name type="scientific">Mollisia scopiformis</name>
    <name type="common">Conifer needle endophyte fungus</name>
    <name type="synonym">Phialocephala scopiformis</name>
    <dbReference type="NCBI Taxonomy" id="149040"/>
    <lineage>
        <taxon>Eukaryota</taxon>
        <taxon>Fungi</taxon>
        <taxon>Dikarya</taxon>
        <taxon>Ascomycota</taxon>
        <taxon>Pezizomycotina</taxon>
        <taxon>Leotiomycetes</taxon>
        <taxon>Helotiales</taxon>
        <taxon>Mollisiaceae</taxon>
        <taxon>Mollisia</taxon>
    </lineage>
</organism>